<dbReference type="GO" id="GO:0016020">
    <property type="term" value="C:membrane"/>
    <property type="evidence" value="ECO:0007669"/>
    <property type="project" value="UniProtKB-SubCell"/>
</dbReference>
<feature type="transmembrane region" description="Helical" evidence="5">
    <location>
        <begin position="593"/>
        <end position="616"/>
    </location>
</feature>
<keyword evidence="2 5" id="KW-0812">Transmembrane</keyword>
<evidence type="ECO:0000256" key="4">
    <source>
        <dbReference type="ARBA" id="ARBA00023136"/>
    </source>
</evidence>
<dbReference type="PANTHER" id="PTHR46726:SF1">
    <property type="entry name" value="TWO-PORE CALCIUM CHANNEL 3"/>
    <property type="match status" value="1"/>
</dbReference>
<organism evidence="7 8">
    <name type="scientific">Paramecium sonneborni</name>
    <dbReference type="NCBI Taxonomy" id="65129"/>
    <lineage>
        <taxon>Eukaryota</taxon>
        <taxon>Sar</taxon>
        <taxon>Alveolata</taxon>
        <taxon>Ciliophora</taxon>
        <taxon>Intramacronucleata</taxon>
        <taxon>Oligohymenophorea</taxon>
        <taxon>Peniculida</taxon>
        <taxon>Parameciidae</taxon>
        <taxon>Paramecium</taxon>
    </lineage>
</organism>
<feature type="transmembrane region" description="Helical" evidence="5">
    <location>
        <begin position="232"/>
        <end position="255"/>
    </location>
</feature>
<feature type="transmembrane region" description="Helical" evidence="5">
    <location>
        <begin position="298"/>
        <end position="318"/>
    </location>
</feature>
<protein>
    <recommendedName>
        <fullName evidence="6">EF-hand domain-containing protein</fullName>
    </recommendedName>
</protein>
<dbReference type="PROSITE" id="PS50222">
    <property type="entry name" value="EF_HAND_2"/>
    <property type="match status" value="2"/>
</dbReference>
<feature type="transmembrane region" description="Helical" evidence="5">
    <location>
        <begin position="481"/>
        <end position="503"/>
    </location>
</feature>
<evidence type="ECO:0000256" key="1">
    <source>
        <dbReference type="ARBA" id="ARBA00004141"/>
    </source>
</evidence>
<evidence type="ECO:0000256" key="3">
    <source>
        <dbReference type="ARBA" id="ARBA00022989"/>
    </source>
</evidence>
<dbReference type="Pfam" id="PF13499">
    <property type="entry name" value="EF-hand_7"/>
    <property type="match status" value="1"/>
</dbReference>
<keyword evidence="4 5" id="KW-0472">Membrane</keyword>
<feature type="transmembrane region" description="Helical" evidence="5">
    <location>
        <begin position="656"/>
        <end position="675"/>
    </location>
</feature>
<dbReference type="AlphaFoldDB" id="A0A8S1RMK2"/>
<name>A0A8S1RMK2_9CILI</name>
<keyword evidence="3 5" id="KW-1133">Transmembrane helix</keyword>
<evidence type="ECO:0000259" key="6">
    <source>
        <dbReference type="PROSITE" id="PS50222"/>
    </source>
</evidence>
<dbReference type="GO" id="GO:0005509">
    <property type="term" value="F:calcium ion binding"/>
    <property type="evidence" value="ECO:0007669"/>
    <property type="project" value="InterPro"/>
</dbReference>
<comment type="subcellular location">
    <subcellularLocation>
        <location evidence="1">Membrane</location>
        <topology evidence="1">Multi-pass membrane protein</topology>
    </subcellularLocation>
</comment>
<feature type="transmembrane region" description="Helical" evidence="5">
    <location>
        <begin position="515"/>
        <end position="537"/>
    </location>
</feature>
<dbReference type="Proteomes" id="UP000692954">
    <property type="component" value="Unassembled WGS sequence"/>
</dbReference>
<proteinExistence type="predicted"/>
<dbReference type="Pfam" id="PF00520">
    <property type="entry name" value="Ion_trans"/>
    <property type="match status" value="2"/>
</dbReference>
<feature type="domain" description="EF-hand" evidence="6">
    <location>
        <begin position="378"/>
        <end position="413"/>
    </location>
</feature>
<evidence type="ECO:0000313" key="8">
    <source>
        <dbReference type="Proteomes" id="UP000692954"/>
    </source>
</evidence>
<dbReference type="PANTHER" id="PTHR46726">
    <property type="entry name" value="TWO PORE CHANNEL 3"/>
    <property type="match status" value="1"/>
</dbReference>
<gene>
    <name evidence="7" type="ORF">PSON_ATCC_30995.1.T1820069</name>
</gene>
<comment type="caution">
    <text evidence="7">The sequence shown here is derived from an EMBL/GenBank/DDBJ whole genome shotgun (WGS) entry which is preliminary data.</text>
</comment>
<dbReference type="InterPro" id="IPR005821">
    <property type="entry name" value="Ion_trans_dom"/>
</dbReference>
<dbReference type="CDD" id="cd00051">
    <property type="entry name" value="EFh"/>
    <property type="match status" value="1"/>
</dbReference>
<accession>A0A8S1RMK2</accession>
<dbReference type="OrthoDB" id="416585at2759"/>
<feature type="transmembrane region" description="Helical" evidence="5">
    <location>
        <begin position="267"/>
        <end position="286"/>
    </location>
</feature>
<dbReference type="GO" id="GO:0005216">
    <property type="term" value="F:monoatomic ion channel activity"/>
    <property type="evidence" value="ECO:0007669"/>
    <property type="project" value="InterPro"/>
</dbReference>
<keyword evidence="8" id="KW-1185">Reference proteome</keyword>
<dbReference type="EMBL" id="CAJJDN010000182">
    <property type="protein sequence ID" value="CAD8128044.1"/>
    <property type="molecule type" value="Genomic_DNA"/>
</dbReference>
<feature type="domain" description="EF-hand" evidence="6">
    <location>
        <begin position="341"/>
        <end position="376"/>
    </location>
</feature>
<feature type="transmembrane region" description="Helical" evidence="5">
    <location>
        <begin position="682"/>
        <end position="708"/>
    </location>
</feature>
<evidence type="ECO:0000256" key="2">
    <source>
        <dbReference type="ARBA" id="ARBA00022692"/>
    </source>
</evidence>
<sequence>MKQEDIQSPQLCDNFPPRLPNPRRSAIFKQANPISLTKLDTRLQEKNDMLVAQIQKIVKHMPSDDKQLKAERHIYDAYYLRTIRNDIDLADRVILKYFWIIENSRIWSGFLLTLAIFYQVLTFFEKPFPESNFYEAPDVANIELFILIIIGFDFLITLILLATKKNDGGFQFNTKRMVKMLFFLICVTDFINSKVDQTQIRFSRLVRPAFMIFYSKDLRRNLKGIAKASKDLLLLFLLYVIIISTFSFIGINLIGSLENVDLETQDYGDFFKMFNMLFMAATLDFYPDIMIPPIFQGTFYAVFFVIYIILFLFLFQPIPLAVVYEGFRKHRMQIAIQDIIKQKSAMMASFLSLDSNDAGFLTENQFKKFIKTFYRGQLSDDEVKIIFSEIDKDFNDKIQFDEFYQLLYVLQNSKKISLPRAKPFKCWESLRNYLNKLGLKQFVESNMFALFMFLVTITNCGLIISAFFVENLEVLAIFDTIDTVFLAIFIFECLIKIIALGIYEFFLDGWNVFDLTLIFLQILFDYILFSFVTGNIVQSIKANRILRIAKIQKVFRLFRAFRSIKLVGFLLRGLEIFGHVKNLLYKIIICVPLILRLILPVQIVFFTYASIGIYLYGGIETEDQNPFSNNSCDPNEFQYLWGSCKYADFNSLGGSYLMMLQVFTASSWGQLVFELSFETENLLIPMLFIGSFVFLSIFLLALIGGLVWEVFTVVSKTLFEQEMELCKPEERVALQLNFQDEALLGSSIGTEYEMRNGTQFSNAIQLQKKTAILNDDDPDILEFRPRSVGVRANQDEKLEIPIELDFQIETQAYSKILRVGINPNQVSRKLKPQGDLAQIVEDELLEIQKLYCDYFIDYQEFLEIKFIKESHNIYNVTSEYVVHIRNEIKKDEMFKRKHVNISNHDLLIQNAVLRDTSEMYIKQQEEQYFKTEYGQKFELIKELKFQSKFKVESKILFSLMGILKFPKPNIKYFFQILYLIENYFTYQLLPDSSFFKLIHQMDGKWYLISIEDNQIVFTKLGGGPWAYDNLLFDQSQMRICENLKFMKEIKNPEVKTQIKEFQTSMNKMAKQFDLEITKIDVRSTIVLYQIKNERYAPPDSVTPRMNGQKPTISPRYLTMSARAAQLSQRNVDVDSFNEDHNPEGIFNLGDNVDECHRHVSQTMIFVLSKIQAQESRILYQNQVMLAQFVLDLAGVIKNYSDNFFQQLEELFSLRSKQRGIKQK</sequence>
<evidence type="ECO:0000313" key="7">
    <source>
        <dbReference type="EMBL" id="CAD8128044.1"/>
    </source>
</evidence>
<feature type="transmembrane region" description="Helical" evidence="5">
    <location>
        <begin position="144"/>
        <end position="162"/>
    </location>
</feature>
<feature type="transmembrane region" description="Helical" evidence="5">
    <location>
        <begin position="447"/>
        <end position="469"/>
    </location>
</feature>
<feature type="transmembrane region" description="Helical" evidence="5">
    <location>
        <begin position="106"/>
        <end position="124"/>
    </location>
</feature>
<reference evidence="7" key="1">
    <citation type="submission" date="2021-01" db="EMBL/GenBank/DDBJ databases">
        <authorList>
            <consortium name="Genoscope - CEA"/>
            <person name="William W."/>
        </authorList>
    </citation>
    <scope>NUCLEOTIDE SEQUENCE</scope>
</reference>
<evidence type="ECO:0000256" key="5">
    <source>
        <dbReference type="SAM" id="Phobius"/>
    </source>
</evidence>
<dbReference type="InterPro" id="IPR002048">
    <property type="entry name" value="EF_hand_dom"/>
</dbReference>